<accession>A0A9X8DS55</accession>
<dbReference type="Proteomes" id="UP000275652">
    <property type="component" value="Unassembled WGS sequence"/>
</dbReference>
<evidence type="ECO:0008006" key="4">
    <source>
        <dbReference type="Google" id="ProtNLM"/>
    </source>
</evidence>
<comment type="caution">
    <text evidence="2">The sequence shown here is derived from an EMBL/GenBank/DDBJ whole genome shotgun (WGS) entry which is preliminary data.</text>
</comment>
<dbReference type="EMBL" id="QUTI01033485">
    <property type="protein sequence ID" value="RLO02465.1"/>
    <property type="molecule type" value="Genomic_DNA"/>
</dbReference>
<sequence length="106" mass="11322">GSKGRLVIDAPAHTPTRVRVDRGTGDAELFEFALPKPAVSASAFNFGGSVGLSYEAAAVTRAILHDRATECAEYPLSESLFLAGLMDTIRRDLGVVYDADFTPSYL</sequence>
<reference evidence="2 3" key="1">
    <citation type="journal article" date="2018" name="J. Invertebr. Pathol.">
        <title>New genotyping method for the causative agent of crayfish plague (Aphanomyces astaci) based on whole genome data.</title>
        <authorList>
            <person name="Minardi D."/>
            <person name="Studholme D.J."/>
            <person name="van der Giezen M."/>
            <person name="Pretto T."/>
            <person name="Oidtmann B."/>
        </authorList>
    </citation>
    <scope>NUCLEOTIDE SEQUENCE [LARGE SCALE GENOMIC DNA]</scope>
    <source>
        <strain evidence="2 3">KB13</strain>
    </source>
</reference>
<dbReference type="PANTHER" id="PTHR22604:SF105">
    <property type="entry name" value="TRANS-1,2-DIHYDROBENZENE-1,2-DIOL DEHYDROGENASE"/>
    <property type="match status" value="1"/>
</dbReference>
<name>A0A9X8DS55_APHAT</name>
<dbReference type="GO" id="GO:0016491">
    <property type="term" value="F:oxidoreductase activity"/>
    <property type="evidence" value="ECO:0007669"/>
    <property type="project" value="UniProtKB-KW"/>
</dbReference>
<feature type="non-terminal residue" evidence="2">
    <location>
        <position position="1"/>
    </location>
</feature>
<organism evidence="2 3">
    <name type="scientific">Aphanomyces astaci</name>
    <name type="common">Crayfish plague agent</name>
    <dbReference type="NCBI Taxonomy" id="112090"/>
    <lineage>
        <taxon>Eukaryota</taxon>
        <taxon>Sar</taxon>
        <taxon>Stramenopiles</taxon>
        <taxon>Oomycota</taxon>
        <taxon>Saprolegniomycetes</taxon>
        <taxon>Saprolegniales</taxon>
        <taxon>Verrucalvaceae</taxon>
        <taxon>Aphanomyces</taxon>
    </lineage>
</organism>
<evidence type="ECO:0000256" key="1">
    <source>
        <dbReference type="ARBA" id="ARBA00023002"/>
    </source>
</evidence>
<evidence type="ECO:0000313" key="2">
    <source>
        <dbReference type="EMBL" id="RLO02465.1"/>
    </source>
</evidence>
<gene>
    <name evidence="2" type="ORF">DYB28_014238</name>
</gene>
<proteinExistence type="predicted"/>
<dbReference type="AlphaFoldDB" id="A0A9X8DS55"/>
<dbReference type="InterPro" id="IPR050984">
    <property type="entry name" value="Gfo/Idh/MocA_domain"/>
</dbReference>
<dbReference type="Gene3D" id="3.30.360.10">
    <property type="entry name" value="Dihydrodipicolinate Reductase, domain 2"/>
    <property type="match status" value="1"/>
</dbReference>
<dbReference type="PANTHER" id="PTHR22604">
    <property type="entry name" value="OXIDOREDUCTASES"/>
    <property type="match status" value="1"/>
</dbReference>
<keyword evidence="1" id="KW-0560">Oxidoreductase</keyword>
<protein>
    <recommendedName>
        <fullName evidence="4">Gfo/Idh/MocA-like oxidoreductase C-terminal domain-containing protein</fullName>
    </recommendedName>
</protein>
<evidence type="ECO:0000313" key="3">
    <source>
        <dbReference type="Proteomes" id="UP000275652"/>
    </source>
</evidence>